<reference evidence="4" key="1">
    <citation type="submission" date="2021-04" db="EMBL/GenBank/DDBJ databases">
        <title>Ouciella asimina sp. nov., isolated from the surface seawater in the hydrothermal field of Okinawa Trough.</title>
        <authorList>
            <person name="Shuang W."/>
        </authorList>
    </citation>
    <scope>NUCLEOTIDE SEQUENCE</scope>
    <source>
        <strain evidence="4">LXI357</strain>
    </source>
</reference>
<name>A0A8T4IKW7_9SPHN</name>
<gene>
    <name evidence="4" type="ORF">J7S20_14735</name>
</gene>
<comment type="similarity">
    <text evidence="1">Belongs to the MobA/MobL family.</text>
</comment>
<dbReference type="EMBL" id="JAGRQC010000004">
    <property type="protein sequence ID" value="MBR0553765.1"/>
    <property type="molecule type" value="Genomic_DNA"/>
</dbReference>
<feature type="domain" description="MobA/MobL protein" evidence="3">
    <location>
        <begin position="50"/>
        <end position="168"/>
    </location>
</feature>
<proteinExistence type="inferred from homology"/>
<evidence type="ECO:0000256" key="1">
    <source>
        <dbReference type="ARBA" id="ARBA00010873"/>
    </source>
</evidence>
<dbReference type="Gene3D" id="3.30.930.30">
    <property type="match status" value="1"/>
</dbReference>
<sequence length="210" mass="23879">MSIHIHRPFNIRYVVWNPVNARGEDVRSTHRTGKCSYCYIHRLHGIDDVGPMPDWSHKQDLVMAGRCGPKRSQVPELEGVALWEKLDAAAKQMRPSEAIMAHCVGSLPEHEGEAVWREMVEGFLEDHIAAQGMVADWAVHYRVDRDDRPGVHPHAHMLITTRVYDPSSPEFGKRRQNWLRTPAACRSLAEKWYAITGIYPPGNMLMPIAA</sequence>
<evidence type="ECO:0000256" key="2">
    <source>
        <dbReference type="ARBA" id="ARBA00022971"/>
    </source>
</evidence>
<evidence type="ECO:0000259" key="3">
    <source>
        <dbReference type="Pfam" id="PF03389"/>
    </source>
</evidence>
<dbReference type="Pfam" id="PF03389">
    <property type="entry name" value="MobA_MobL"/>
    <property type="match status" value="1"/>
</dbReference>
<protein>
    <submittedName>
        <fullName evidence="4">MobA/MobL family protein</fullName>
    </submittedName>
</protein>
<dbReference type="AlphaFoldDB" id="A0A8T4IKW7"/>
<organism evidence="4 5">
    <name type="scientific">Stakelama marina</name>
    <dbReference type="NCBI Taxonomy" id="2826939"/>
    <lineage>
        <taxon>Bacteria</taxon>
        <taxon>Pseudomonadati</taxon>
        <taxon>Pseudomonadota</taxon>
        <taxon>Alphaproteobacteria</taxon>
        <taxon>Sphingomonadales</taxon>
        <taxon>Sphingomonadaceae</taxon>
        <taxon>Stakelama</taxon>
    </lineage>
</organism>
<keyword evidence="2" id="KW-0184">Conjugation</keyword>
<dbReference type="RefSeq" id="WP_284055007.1">
    <property type="nucleotide sequence ID" value="NZ_JAGRQC010000004.1"/>
</dbReference>
<dbReference type="InterPro" id="IPR005053">
    <property type="entry name" value="MobA_MobL"/>
</dbReference>
<evidence type="ECO:0000313" key="4">
    <source>
        <dbReference type="EMBL" id="MBR0553765.1"/>
    </source>
</evidence>
<accession>A0A8T4IKW7</accession>
<comment type="caution">
    <text evidence="4">The sequence shown here is derived from an EMBL/GenBank/DDBJ whole genome shotgun (WGS) entry which is preliminary data.</text>
</comment>
<evidence type="ECO:0000313" key="5">
    <source>
        <dbReference type="Proteomes" id="UP000676996"/>
    </source>
</evidence>
<dbReference type="Proteomes" id="UP000676996">
    <property type="component" value="Unassembled WGS sequence"/>
</dbReference>
<keyword evidence="5" id="KW-1185">Reference proteome</keyword>